<dbReference type="PANTHER" id="PTHR35357">
    <property type="entry name" value="OS02G0537100 PROTEIN"/>
    <property type="match status" value="1"/>
</dbReference>
<dbReference type="GeneID" id="104771966"/>
<dbReference type="Proteomes" id="UP000694864">
    <property type="component" value="Chromosome 20"/>
</dbReference>
<dbReference type="InterPro" id="IPR035513">
    <property type="entry name" value="Invertase/methylesterase_inhib"/>
</dbReference>
<dbReference type="InterPro" id="IPR034088">
    <property type="entry name" value="Pla_a_1-like"/>
</dbReference>
<accession>A0ABM0Y3K8</accession>
<reference evidence="6" key="1">
    <citation type="journal article" date="2014" name="Nat. Commun.">
        <title>The emerging biofuel crop Camelina sativa retains a highly undifferentiated hexaploid genome structure.</title>
        <authorList>
            <person name="Kagale S."/>
            <person name="Koh C."/>
            <person name="Nixon J."/>
            <person name="Bollina V."/>
            <person name="Clarke W.E."/>
            <person name="Tuteja R."/>
            <person name="Spillane C."/>
            <person name="Robinson S.J."/>
            <person name="Links M.G."/>
            <person name="Clarke C."/>
            <person name="Higgins E.E."/>
            <person name="Huebert T."/>
            <person name="Sharpe A.G."/>
            <person name="Parkin I.A."/>
        </authorList>
    </citation>
    <scope>NUCLEOTIDE SEQUENCE [LARGE SCALE GENOMIC DNA]</scope>
    <source>
        <strain evidence="6">cv. DH55</strain>
    </source>
</reference>
<gene>
    <name evidence="7" type="primary">LOC104771966</name>
</gene>
<keyword evidence="2" id="KW-1015">Disulfide bond</keyword>
<name>A0ABM0Y3K8_CAMSA</name>
<evidence type="ECO:0000313" key="6">
    <source>
        <dbReference type="Proteomes" id="UP000694864"/>
    </source>
</evidence>
<sequence>MKLLIYLVVFFQFFDGFKANRVTTDSLIRDACKKASKYADPHYYKFCIACISENPESKNVKNIDELIMVGVKIAIANMTNLKGIVEKILKERKYKSKLTGKLLRDCVKLYSEGNDSLTKSLEYLKLRDYMKVSTKIDNVKAIPRVCEMGFNDDNKQKSPVKNENDVLYDVIDMAQYFNYNAHLEPPPM</sequence>
<organism evidence="6 7">
    <name type="scientific">Camelina sativa</name>
    <name type="common">False flax</name>
    <name type="synonym">Myagrum sativum</name>
    <dbReference type="NCBI Taxonomy" id="90675"/>
    <lineage>
        <taxon>Eukaryota</taxon>
        <taxon>Viridiplantae</taxon>
        <taxon>Streptophyta</taxon>
        <taxon>Embryophyta</taxon>
        <taxon>Tracheophyta</taxon>
        <taxon>Spermatophyta</taxon>
        <taxon>Magnoliopsida</taxon>
        <taxon>eudicotyledons</taxon>
        <taxon>Gunneridae</taxon>
        <taxon>Pentapetalae</taxon>
        <taxon>rosids</taxon>
        <taxon>malvids</taxon>
        <taxon>Brassicales</taxon>
        <taxon>Brassicaceae</taxon>
        <taxon>Camelineae</taxon>
        <taxon>Camelina</taxon>
    </lineage>
</organism>
<evidence type="ECO:0000256" key="4">
    <source>
        <dbReference type="SAM" id="SignalP"/>
    </source>
</evidence>
<dbReference type="Pfam" id="PF04043">
    <property type="entry name" value="PMEI"/>
    <property type="match status" value="1"/>
</dbReference>
<feature type="domain" description="Pectinesterase inhibitor" evidence="5">
    <location>
        <begin position="23"/>
        <end position="177"/>
    </location>
</feature>
<evidence type="ECO:0000259" key="5">
    <source>
        <dbReference type="SMART" id="SM00856"/>
    </source>
</evidence>
<dbReference type="CDD" id="cd15795">
    <property type="entry name" value="PMEI-Pla_a_1_like"/>
    <property type="match status" value="1"/>
</dbReference>
<reference evidence="7" key="2">
    <citation type="submission" date="2025-08" db="UniProtKB">
        <authorList>
            <consortium name="RefSeq"/>
        </authorList>
    </citation>
    <scope>IDENTIFICATION</scope>
    <source>
        <tissue evidence="7">Leaf</tissue>
    </source>
</reference>
<protein>
    <submittedName>
        <fullName evidence="7">Invertase inhibitor</fullName>
    </submittedName>
</protein>
<dbReference type="Gene3D" id="1.20.140.40">
    <property type="entry name" value="Invertase/pectin methylesterase inhibitor family protein"/>
    <property type="match status" value="1"/>
</dbReference>
<keyword evidence="6" id="KW-1185">Reference proteome</keyword>
<comment type="similarity">
    <text evidence="3">Belongs to the PMEI family.</text>
</comment>
<evidence type="ECO:0000256" key="3">
    <source>
        <dbReference type="ARBA" id="ARBA00038471"/>
    </source>
</evidence>
<dbReference type="SUPFAM" id="SSF101148">
    <property type="entry name" value="Plant invertase/pectin methylesterase inhibitor"/>
    <property type="match status" value="1"/>
</dbReference>
<evidence type="ECO:0000256" key="1">
    <source>
        <dbReference type="ARBA" id="ARBA00022729"/>
    </source>
</evidence>
<dbReference type="SMART" id="SM00856">
    <property type="entry name" value="PMEI"/>
    <property type="match status" value="1"/>
</dbReference>
<dbReference type="PANTHER" id="PTHR35357:SF17">
    <property type="entry name" value="PECTINESTERASE INHIBITOR 12"/>
    <property type="match status" value="1"/>
</dbReference>
<feature type="chain" id="PRO_5045786862" evidence="4">
    <location>
        <begin position="20"/>
        <end position="188"/>
    </location>
</feature>
<feature type="signal peptide" evidence="4">
    <location>
        <begin position="1"/>
        <end position="19"/>
    </location>
</feature>
<proteinExistence type="inferred from homology"/>
<evidence type="ECO:0000256" key="2">
    <source>
        <dbReference type="ARBA" id="ARBA00023157"/>
    </source>
</evidence>
<dbReference type="RefSeq" id="XP_010494903.1">
    <property type="nucleotide sequence ID" value="XM_010496601.1"/>
</dbReference>
<keyword evidence="1 4" id="KW-0732">Signal</keyword>
<dbReference type="NCBIfam" id="TIGR01614">
    <property type="entry name" value="PME_inhib"/>
    <property type="match status" value="1"/>
</dbReference>
<dbReference type="InterPro" id="IPR006501">
    <property type="entry name" value="Pectinesterase_inhib_dom"/>
</dbReference>
<evidence type="ECO:0000313" key="7">
    <source>
        <dbReference type="RefSeq" id="XP_010494903.1"/>
    </source>
</evidence>